<comment type="caution">
    <text evidence="5">The sequence shown here is derived from an EMBL/GenBank/DDBJ whole genome shotgun (WGS) entry which is preliminary data.</text>
</comment>
<comment type="similarity">
    <text evidence="1">Belongs to the Skp family.</text>
</comment>
<dbReference type="InterPro" id="IPR024930">
    <property type="entry name" value="Skp_dom_sf"/>
</dbReference>
<dbReference type="Proteomes" id="UP000580856">
    <property type="component" value="Unassembled WGS sequence"/>
</dbReference>
<sequence length="171" mass="19315">MRKILLAIVAVVLLAPAAWAQGPIGVVDMAKIIKTCEPGQKALKELQGSFSGVKDDLDKQKASIEQMRQEMQKQSLVLSQEAKMDKEMEFKRKVRDFQDALRNYQRKVKAEEERLSEPVIKTIFEVMKDFGKKNGYAMILDGRGAGLLYVDDKADVTNQIIVEVNKASRKK</sequence>
<dbReference type="PANTHER" id="PTHR35089:SF1">
    <property type="entry name" value="CHAPERONE PROTEIN SKP"/>
    <property type="match status" value="1"/>
</dbReference>
<organism evidence="5 6">
    <name type="scientific">Desulfobaculum xiamenense</name>
    <dbReference type="NCBI Taxonomy" id="995050"/>
    <lineage>
        <taxon>Bacteria</taxon>
        <taxon>Pseudomonadati</taxon>
        <taxon>Thermodesulfobacteriota</taxon>
        <taxon>Desulfovibrionia</taxon>
        <taxon>Desulfovibrionales</taxon>
        <taxon>Desulfovibrionaceae</taxon>
        <taxon>Desulfobaculum</taxon>
    </lineage>
</organism>
<dbReference type="Pfam" id="PF03938">
    <property type="entry name" value="OmpH"/>
    <property type="match status" value="1"/>
</dbReference>
<keyword evidence="6" id="KW-1185">Reference proteome</keyword>
<feature type="signal peptide" evidence="4">
    <location>
        <begin position="1"/>
        <end position="20"/>
    </location>
</feature>
<proteinExistence type="inferred from homology"/>
<protein>
    <submittedName>
        <fullName evidence="5">Outer membrane protein</fullName>
    </submittedName>
</protein>
<keyword evidence="3" id="KW-0175">Coiled coil</keyword>
<dbReference type="RefSeq" id="WP_167941905.1">
    <property type="nucleotide sequence ID" value="NZ_JAATJA010000002.1"/>
</dbReference>
<name>A0A846QUR4_9BACT</name>
<dbReference type="InterPro" id="IPR005632">
    <property type="entry name" value="Chaperone_Skp"/>
</dbReference>
<dbReference type="AlphaFoldDB" id="A0A846QUR4"/>
<dbReference type="PANTHER" id="PTHR35089">
    <property type="entry name" value="CHAPERONE PROTEIN SKP"/>
    <property type="match status" value="1"/>
</dbReference>
<reference evidence="5 6" key="1">
    <citation type="submission" date="2020-03" db="EMBL/GenBank/DDBJ databases">
        <title>Genomic Encyclopedia of Type Strains, Phase IV (KMG-IV): sequencing the most valuable type-strain genomes for metagenomic binning, comparative biology and taxonomic classification.</title>
        <authorList>
            <person name="Goeker M."/>
        </authorList>
    </citation>
    <scope>NUCLEOTIDE SEQUENCE [LARGE SCALE GENOMIC DNA]</scope>
    <source>
        <strain evidence="5 6">DSM 24233</strain>
    </source>
</reference>
<keyword evidence="2 4" id="KW-0732">Signal</keyword>
<evidence type="ECO:0000256" key="1">
    <source>
        <dbReference type="ARBA" id="ARBA00009091"/>
    </source>
</evidence>
<evidence type="ECO:0000256" key="3">
    <source>
        <dbReference type="SAM" id="Coils"/>
    </source>
</evidence>
<dbReference type="Gene3D" id="3.30.910.20">
    <property type="entry name" value="Skp domain"/>
    <property type="match status" value="1"/>
</dbReference>
<feature type="chain" id="PRO_5032635984" evidence="4">
    <location>
        <begin position="21"/>
        <end position="171"/>
    </location>
</feature>
<dbReference type="GO" id="GO:0005829">
    <property type="term" value="C:cytosol"/>
    <property type="evidence" value="ECO:0007669"/>
    <property type="project" value="TreeGrafter"/>
</dbReference>
<dbReference type="GO" id="GO:0050821">
    <property type="term" value="P:protein stabilization"/>
    <property type="evidence" value="ECO:0007669"/>
    <property type="project" value="TreeGrafter"/>
</dbReference>
<dbReference type="EMBL" id="JAATJA010000002">
    <property type="protein sequence ID" value="NJB68874.1"/>
    <property type="molecule type" value="Genomic_DNA"/>
</dbReference>
<dbReference type="SMART" id="SM00935">
    <property type="entry name" value="OmpH"/>
    <property type="match status" value="1"/>
</dbReference>
<evidence type="ECO:0000313" key="6">
    <source>
        <dbReference type="Proteomes" id="UP000580856"/>
    </source>
</evidence>
<evidence type="ECO:0000256" key="2">
    <source>
        <dbReference type="ARBA" id="ARBA00022729"/>
    </source>
</evidence>
<evidence type="ECO:0000313" key="5">
    <source>
        <dbReference type="EMBL" id="NJB68874.1"/>
    </source>
</evidence>
<feature type="coiled-coil region" evidence="3">
    <location>
        <begin position="50"/>
        <end position="114"/>
    </location>
</feature>
<gene>
    <name evidence="5" type="ORF">GGQ74_002547</name>
</gene>
<evidence type="ECO:0000256" key="4">
    <source>
        <dbReference type="SAM" id="SignalP"/>
    </source>
</evidence>
<dbReference type="GO" id="GO:0051082">
    <property type="term" value="F:unfolded protein binding"/>
    <property type="evidence" value="ECO:0007669"/>
    <property type="project" value="InterPro"/>
</dbReference>
<dbReference type="SUPFAM" id="SSF111384">
    <property type="entry name" value="OmpH-like"/>
    <property type="match status" value="1"/>
</dbReference>
<accession>A0A846QUR4</accession>